<proteinExistence type="predicted"/>
<gene>
    <name evidence="1" type="ORF">TPAB3V08_LOCUS2767</name>
</gene>
<dbReference type="Proteomes" id="UP001153148">
    <property type="component" value="Unassembled WGS sequence"/>
</dbReference>
<protein>
    <submittedName>
        <fullName evidence="1">Uncharacterized protein</fullName>
    </submittedName>
</protein>
<comment type="caution">
    <text evidence="1">The sequence shown here is derived from an EMBL/GenBank/DDBJ whole genome shotgun (WGS) entry which is preliminary data.</text>
</comment>
<name>A0ABN7NQE1_TIMPD</name>
<accession>A0ABN7NQE1</accession>
<dbReference type="EMBL" id="CAJPIN010002878">
    <property type="protein sequence ID" value="CAG2055767.1"/>
    <property type="molecule type" value="Genomic_DNA"/>
</dbReference>
<evidence type="ECO:0000313" key="2">
    <source>
        <dbReference type="Proteomes" id="UP001153148"/>
    </source>
</evidence>
<sequence length="120" mass="13324">MFCNITVEQLNQALESKSVPAPPPPPPLPPPPFQSVISNPVLEMANILGIPRKPINLATTAPGDCFLILNEYHNQFIIFQRQHEKKEEPPAAVQEMLTIIGTLKRRPKNRPETTPADVAL</sequence>
<keyword evidence="2" id="KW-1185">Reference proteome</keyword>
<organism evidence="1 2">
    <name type="scientific">Timema podura</name>
    <name type="common">Walking stick</name>
    <dbReference type="NCBI Taxonomy" id="61482"/>
    <lineage>
        <taxon>Eukaryota</taxon>
        <taxon>Metazoa</taxon>
        <taxon>Ecdysozoa</taxon>
        <taxon>Arthropoda</taxon>
        <taxon>Hexapoda</taxon>
        <taxon>Insecta</taxon>
        <taxon>Pterygota</taxon>
        <taxon>Neoptera</taxon>
        <taxon>Polyneoptera</taxon>
        <taxon>Phasmatodea</taxon>
        <taxon>Timematodea</taxon>
        <taxon>Timematoidea</taxon>
        <taxon>Timematidae</taxon>
        <taxon>Timema</taxon>
    </lineage>
</organism>
<evidence type="ECO:0000313" key="1">
    <source>
        <dbReference type="EMBL" id="CAG2055767.1"/>
    </source>
</evidence>
<reference evidence="1" key="1">
    <citation type="submission" date="2021-03" db="EMBL/GenBank/DDBJ databases">
        <authorList>
            <person name="Tran Van P."/>
        </authorList>
    </citation>
    <scope>NUCLEOTIDE SEQUENCE</scope>
</reference>